<dbReference type="STRING" id="326474.AWB65_04803"/>
<keyword evidence="2" id="KW-0418">Kinase</keyword>
<sequence>MKPDNLMSDTGAASATPGFLAGGGEMGALIRSHDWSASPLGRPAIWPQSLKTAIRIMLTSRQPIWIGWGRELIFFFNDPYKSIIGGKQPVALGQPTEVVWREIWHDISPLLATALTGVEGTFDNEKLLIMERNGFPEETYYTFSYSPIPDDDGSTGGIICANSDDTARVLGERQLMLLRELAASAPDARTWRDASSLSMRAPRTNPRDIPFALLYTTEPGGDQAKVAGARAAFRRHHRSREQGRPRLAVHRDVPARRRRS</sequence>
<dbReference type="Gene3D" id="3.30.450.20">
    <property type="entry name" value="PAS domain"/>
    <property type="match status" value="1"/>
</dbReference>
<keyword evidence="2" id="KW-0808">Transferase</keyword>
<dbReference type="EMBL" id="FCNW02000033">
    <property type="protein sequence ID" value="SAL55824.1"/>
    <property type="molecule type" value="Genomic_DNA"/>
</dbReference>
<accession>A0A158IH03</accession>
<feature type="compositionally biased region" description="Basic and acidic residues" evidence="1">
    <location>
        <begin position="240"/>
        <end position="260"/>
    </location>
</feature>
<dbReference type="GO" id="GO:0016301">
    <property type="term" value="F:kinase activity"/>
    <property type="evidence" value="ECO:0007669"/>
    <property type="project" value="UniProtKB-KW"/>
</dbReference>
<gene>
    <name evidence="2" type="ORF">AWB65_04803</name>
</gene>
<proteinExistence type="predicted"/>
<reference evidence="2" key="1">
    <citation type="submission" date="2016-01" db="EMBL/GenBank/DDBJ databases">
        <authorList>
            <person name="Peeters C."/>
        </authorList>
    </citation>
    <scope>NUCLEOTIDE SEQUENCE [LARGE SCALE GENOMIC DNA]</scope>
    <source>
        <strain evidence="2">LMG 22934</strain>
    </source>
</reference>
<organism evidence="2 3">
    <name type="scientific">Caballeronia humi</name>
    <dbReference type="NCBI Taxonomy" id="326474"/>
    <lineage>
        <taxon>Bacteria</taxon>
        <taxon>Pseudomonadati</taxon>
        <taxon>Pseudomonadota</taxon>
        <taxon>Betaproteobacteria</taxon>
        <taxon>Burkholderiales</taxon>
        <taxon>Burkholderiaceae</taxon>
        <taxon>Caballeronia</taxon>
    </lineage>
</organism>
<comment type="caution">
    <text evidence="2">The sequence shown here is derived from an EMBL/GenBank/DDBJ whole genome shotgun (WGS) entry which is preliminary data.</text>
</comment>
<protein>
    <submittedName>
        <fullName evidence="2">PAS/PAC sensor hybrid histidine kinase</fullName>
    </submittedName>
</protein>
<dbReference type="Proteomes" id="UP000054977">
    <property type="component" value="Unassembled WGS sequence"/>
</dbReference>
<dbReference type="AlphaFoldDB" id="A0A158IH03"/>
<evidence type="ECO:0000313" key="3">
    <source>
        <dbReference type="Proteomes" id="UP000054977"/>
    </source>
</evidence>
<evidence type="ECO:0000313" key="2">
    <source>
        <dbReference type="EMBL" id="SAL55824.1"/>
    </source>
</evidence>
<feature type="region of interest" description="Disordered" evidence="1">
    <location>
        <begin position="235"/>
        <end position="260"/>
    </location>
</feature>
<dbReference type="RefSeq" id="WP_374729762.1">
    <property type="nucleotide sequence ID" value="NZ_FCNW02000033.1"/>
</dbReference>
<keyword evidence="3" id="KW-1185">Reference proteome</keyword>
<name>A0A158IH03_9BURK</name>
<evidence type="ECO:0000256" key="1">
    <source>
        <dbReference type="SAM" id="MobiDB-lite"/>
    </source>
</evidence>